<dbReference type="OrthoDB" id="1164716at2"/>
<protein>
    <submittedName>
        <fullName evidence="2">Uncharacterized protein</fullName>
    </submittedName>
</protein>
<keyword evidence="1" id="KW-0732">Signal</keyword>
<organism evidence="2 3">
    <name type="scientific">Arachidicoccus ginsenosidivorans</name>
    <dbReference type="NCBI Taxonomy" id="496057"/>
    <lineage>
        <taxon>Bacteria</taxon>
        <taxon>Pseudomonadati</taxon>
        <taxon>Bacteroidota</taxon>
        <taxon>Chitinophagia</taxon>
        <taxon>Chitinophagales</taxon>
        <taxon>Chitinophagaceae</taxon>
        <taxon>Arachidicoccus</taxon>
    </lineage>
</organism>
<reference evidence="2 3" key="1">
    <citation type="journal article" date="2017" name="Int. J. Syst. Evol. Microbiol.">
        <title>Arachidicoccus ginsenosidivorans sp. nov., with ginsenoside-converting activity isolated from ginseng cultivating soil.</title>
        <authorList>
            <person name="Siddiqi M.Z."/>
            <person name="Aslam Z."/>
            <person name="Im W.T."/>
        </authorList>
    </citation>
    <scope>NUCLEOTIDE SEQUENCE [LARGE SCALE GENOMIC DNA]</scope>
    <source>
        <strain evidence="2 3">Gsoil 809</strain>
    </source>
</reference>
<feature type="chain" id="PRO_5023021700" evidence="1">
    <location>
        <begin position="20"/>
        <end position="431"/>
    </location>
</feature>
<dbReference type="EMBL" id="CP042434">
    <property type="protein sequence ID" value="QEC71219.1"/>
    <property type="molecule type" value="Genomic_DNA"/>
</dbReference>
<evidence type="ECO:0000313" key="2">
    <source>
        <dbReference type="EMBL" id="QEC71219.1"/>
    </source>
</evidence>
<keyword evidence="3" id="KW-1185">Reference proteome</keyword>
<name>A0A5B8VIT7_9BACT</name>
<proteinExistence type="predicted"/>
<sequence length="431" mass="47669">MKKILFLTALVLVVCTAFAQSSLQKYKRSSLWTLMIDKPAESQDSVILKAFASYPVPEKFNDHNGDLRVISALNAIDENLLSQYANGPQSNAGLGLLGKNPKSNKKQQSSAGQNVELIEWYLNDSNFAKKIVAKWFNRSAKGGFNMNLVADRGAYNASDIDVKVAKKSERGLALVRDAGEQLIQNTFVIVNDFKFTNKEEVAKKAKGLLSLASSVASYAGNSSLSLASEGASLGVGVVGKGYVIKTNAYLFKLVWNQEVANAFYNEMWTDDAHLDPVKVAAFENTDLFKLEYIGLETAWADLQSTAFTKKTDSALISIATKKATDAVIAKLQRKYEVFRTKTPLLSGWPISAKIGLKEGLEGGDKYEVLEQIQDENGRTQYKRVGVVKVEKGEIWDNRYMADEENPSKLEYTSFKGAKNKYAEGMLIRQID</sequence>
<feature type="signal peptide" evidence="1">
    <location>
        <begin position="1"/>
        <end position="19"/>
    </location>
</feature>
<evidence type="ECO:0000256" key="1">
    <source>
        <dbReference type="SAM" id="SignalP"/>
    </source>
</evidence>
<dbReference type="Proteomes" id="UP000321291">
    <property type="component" value="Chromosome"/>
</dbReference>
<dbReference type="RefSeq" id="WP_146780493.1">
    <property type="nucleotide sequence ID" value="NZ_CP042434.1"/>
</dbReference>
<gene>
    <name evidence="2" type="ORF">FSB73_05530</name>
</gene>
<accession>A0A5B8VIT7</accession>
<dbReference type="KEGG" id="agi:FSB73_05530"/>
<dbReference type="AlphaFoldDB" id="A0A5B8VIT7"/>
<evidence type="ECO:0000313" key="3">
    <source>
        <dbReference type="Proteomes" id="UP000321291"/>
    </source>
</evidence>